<organism evidence="2 3">
    <name type="scientific">Urochloa decumbens</name>
    <dbReference type="NCBI Taxonomy" id="240449"/>
    <lineage>
        <taxon>Eukaryota</taxon>
        <taxon>Viridiplantae</taxon>
        <taxon>Streptophyta</taxon>
        <taxon>Embryophyta</taxon>
        <taxon>Tracheophyta</taxon>
        <taxon>Spermatophyta</taxon>
        <taxon>Magnoliopsida</taxon>
        <taxon>Liliopsida</taxon>
        <taxon>Poales</taxon>
        <taxon>Poaceae</taxon>
        <taxon>PACMAD clade</taxon>
        <taxon>Panicoideae</taxon>
        <taxon>Panicodae</taxon>
        <taxon>Paniceae</taxon>
        <taxon>Melinidinae</taxon>
        <taxon>Urochloa</taxon>
    </lineage>
</organism>
<dbReference type="PANTHER" id="PTHR33065:SF19">
    <property type="entry name" value="OS11G0130700 PROTEIN"/>
    <property type="match status" value="1"/>
</dbReference>
<name>A0ABC8ZIZ4_9POAL</name>
<dbReference type="Proteomes" id="UP001497457">
    <property type="component" value="Chromosome 19rd"/>
</dbReference>
<dbReference type="InterPro" id="IPR046533">
    <property type="entry name" value="DUF6598"/>
</dbReference>
<accession>A0ABC8ZIZ4</accession>
<dbReference type="PANTHER" id="PTHR33065">
    <property type="entry name" value="OS07G0486400 PROTEIN"/>
    <property type="match status" value="1"/>
</dbReference>
<reference evidence="2" key="1">
    <citation type="submission" date="2024-10" db="EMBL/GenBank/DDBJ databases">
        <authorList>
            <person name="Ryan C."/>
        </authorList>
    </citation>
    <scope>NUCLEOTIDE SEQUENCE [LARGE SCALE GENOMIC DNA]</scope>
</reference>
<feature type="domain" description="DUF6598" evidence="1">
    <location>
        <begin position="4"/>
        <end position="220"/>
    </location>
</feature>
<sequence length="224" mass="25109">MDSSPVQIYGYIATRDIRDPLRNYVFNRSRDDPMTLQQGSLIEMIGPKRGIEMYSAVLIEYDMRIKKGEQEEDDVQLIDGVSDFDELTTPSCRPFLSRIDGVGGAVDITVAMFHSAVEATIEVDTSQVHGSGFSLLLTSSVSGLEQEIQLFHGIISQSCGLRSFVVAVVRDTWMHLKFRFGDEREGLVDEVERCASFKAKKHGYDSQPIKLDESSLMVKVTWST</sequence>
<gene>
    <name evidence="2" type="ORF">URODEC1_LOCUS44205</name>
</gene>
<dbReference type="AlphaFoldDB" id="A0ABC8ZIZ4"/>
<dbReference type="Pfam" id="PF20241">
    <property type="entry name" value="DUF6598"/>
    <property type="match status" value="1"/>
</dbReference>
<protein>
    <recommendedName>
        <fullName evidence="1">DUF6598 domain-containing protein</fullName>
    </recommendedName>
</protein>
<evidence type="ECO:0000313" key="2">
    <source>
        <dbReference type="EMBL" id="CAL4960115.1"/>
    </source>
</evidence>
<dbReference type="EMBL" id="OZ075129">
    <property type="protein sequence ID" value="CAL4960115.1"/>
    <property type="molecule type" value="Genomic_DNA"/>
</dbReference>
<proteinExistence type="predicted"/>
<evidence type="ECO:0000259" key="1">
    <source>
        <dbReference type="Pfam" id="PF20241"/>
    </source>
</evidence>
<evidence type="ECO:0000313" key="3">
    <source>
        <dbReference type="Proteomes" id="UP001497457"/>
    </source>
</evidence>
<keyword evidence="3" id="KW-1185">Reference proteome</keyword>